<keyword evidence="5" id="KW-0170">Cobalt</keyword>
<dbReference type="AlphaFoldDB" id="A0A381RRN5"/>
<keyword evidence="4" id="KW-0413">Isomerase</keyword>
<keyword evidence="2" id="KW-0846">Cobalamin</keyword>
<gene>
    <name evidence="7" type="ORF">METZ01_LOCUS44377</name>
</gene>
<evidence type="ECO:0000259" key="6">
    <source>
        <dbReference type="PROSITE" id="PS51332"/>
    </source>
</evidence>
<reference evidence="7" key="1">
    <citation type="submission" date="2018-05" db="EMBL/GenBank/DDBJ databases">
        <authorList>
            <person name="Lanie J.A."/>
            <person name="Ng W.-L."/>
            <person name="Kazmierczak K.M."/>
            <person name="Andrzejewski T.M."/>
            <person name="Davidsen T.M."/>
            <person name="Wayne K.J."/>
            <person name="Tettelin H."/>
            <person name="Glass J.I."/>
            <person name="Rusch D."/>
            <person name="Podicherti R."/>
            <person name="Tsui H.-C.T."/>
            <person name="Winkler M.E."/>
        </authorList>
    </citation>
    <scope>NUCLEOTIDE SEQUENCE</scope>
</reference>
<comment type="cofactor">
    <cofactor evidence="1">
        <name>adenosylcob(III)alamin</name>
        <dbReference type="ChEBI" id="CHEBI:18408"/>
    </cofactor>
</comment>
<organism evidence="7">
    <name type="scientific">marine metagenome</name>
    <dbReference type="NCBI Taxonomy" id="408172"/>
    <lineage>
        <taxon>unclassified sequences</taxon>
        <taxon>metagenomes</taxon>
        <taxon>ecological metagenomes</taxon>
    </lineage>
</organism>
<sequence>MGLDGHDRGLKVVARILRDAGMEVIYLGLRQTTDTVVAAVEQEDADVVGISMHNAGHLALAPRIVGALADAGLEVPVVIGGIVPDDDRLALADAGVVGVLGPGASAEEVATCVRDAAASRGRG</sequence>
<evidence type="ECO:0000256" key="4">
    <source>
        <dbReference type="ARBA" id="ARBA00023235"/>
    </source>
</evidence>
<feature type="domain" description="B12-binding" evidence="6">
    <location>
        <begin position="1"/>
        <end position="120"/>
    </location>
</feature>
<dbReference type="NCBIfam" id="TIGR00640">
    <property type="entry name" value="acid_CoA_mut_C"/>
    <property type="match status" value="1"/>
</dbReference>
<dbReference type="PROSITE" id="PS51332">
    <property type="entry name" value="B12_BINDING"/>
    <property type="match status" value="1"/>
</dbReference>
<dbReference type="GO" id="GO:0046872">
    <property type="term" value="F:metal ion binding"/>
    <property type="evidence" value="ECO:0007669"/>
    <property type="project" value="UniProtKB-KW"/>
</dbReference>
<dbReference type="InterPro" id="IPR006158">
    <property type="entry name" value="Cobalamin-bd"/>
</dbReference>
<dbReference type="Gene3D" id="3.40.50.280">
    <property type="entry name" value="Cobalamin-binding domain"/>
    <property type="match status" value="1"/>
</dbReference>
<dbReference type="InterPro" id="IPR036724">
    <property type="entry name" value="Cobalamin-bd_sf"/>
</dbReference>
<accession>A0A381RRN5</accession>
<evidence type="ECO:0000256" key="2">
    <source>
        <dbReference type="ARBA" id="ARBA00022628"/>
    </source>
</evidence>
<dbReference type="SUPFAM" id="SSF52242">
    <property type="entry name" value="Cobalamin (vitamin B12)-binding domain"/>
    <property type="match status" value="1"/>
</dbReference>
<dbReference type="EMBL" id="UINC01001981">
    <property type="protein sequence ID" value="SUZ91523.1"/>
    <property type="molecule type" value="Genomic_DNA"/>
</dbReference>
<evidence type="ECO:0000256" key="3">
    <source>
        <dbReference type="ARBA" id="ARBA00022723"/>
    </source>
</evidence>
<keyword evidence="3" id="KW-0479">Metal-binding</keyword>
<evidence type="ECO:0000256" key="5">
    <source>
        <dbReference type="ARBA" id="ARBA00023285"/>
    </source>
</evidence>
<dbReference type="Pfam" id="PF02310">
    <property type="entry name" value="B12-binding"/>
    <property type="match status" value="1"/>
</dbReference>
<evidence type="ECO:0000256" key="1">
    <source>
        <dbReference type="ARBA" id="ARBA00001922"/>
    </source>
</evidence>
<dbReference type="GO" id="GO:0031419">
    <property type="term" value="F:cobalamin binding"/>
    <property type="evidence" value="ECO:0007669"/>
    <property type="project" value="UniProtKB-KW"/>
</dbReference>
<evidence type="ECO:0000313" key="7">
    <source>
        <dbReference type="EMBL" id="SUZ91523.1"/>
    </source>
</evidence>
<dbReference type="PANTHER" id="PTHR48101">
    <property type="entry name" value="METHYLMALONYL-COA MUTASE, MITOCHONDRIAL-RELATED"/>
    <property type="match status" value="1"/>
</dbReference>
<name>A0A381RRN5_9ZZZZ</name>
<protein>
    <recommendedName>
        <fullName evidence="6">B12-binding domain-containing protein</fullName>
    </recommendedName>
</protein>
<dbReference type="PANTHER" id="PTHR48101:SF1">
    <property type="entry name" value="METHYLMALONYL-COA MUTASE, LARGE SUBUNIT"/>
    <property type="match status" value="1"/>
</dbReference>
<dbReference type="GO" id="GO:0016853">
    <property type="term" value="F:isomerase activity"/>
    <property type="evidence" value="ECO:0007669"/>
    <property type="project" value="UniProtKB-KW"/>
</dbReference>
<proteinExistence type="predicted"/>
<dbReference type="InterPro" id="IPR006159">
    <property type="entry name" value="Acid_CoA_mut_C"/>
</dbReference>